<proteinExistence type="inferred from homology"/>
<dbReference type="GO" id="GO:0044205">
    <property type="term" value="P:'de novo' UMP biosynthetic process"/>
    <property type="evidence" value="ECO:0007669"/>
    <property type="project" value="UniProtKB-UniRule"/>
</dbReference>
<dbReference type="InterPro" id="IPR004467">
    <property type="entry name" value="Or_phspho_trans_dom"/>
</dbReference>
<feature type="binding site" evidence="6">
    <location>
        <position position="137"/>
    </location>
    <ligand>
        <name>orotate</name>
        <dbReference type="ChEBI" id="CHEBI:30839"/>
    </ligand>
</feature>
<dbReference type="InterPro" id="IPR029057">
    <property type="entry name" value="PRTase-like"/>
</dbReference>
<dbReference type="OrthoDB" id="9785917at2"/>
<dbReference type="Gene3D" id="3.40.50.2020">
    <property type="match status" value="1"/>
</dbReference>
<comment type="similarity">
    <text evidence="6">Belongs to the purine/pyrimidine phosphoribosyltransferase family. PyrE subfamily.</text>
</comment>
<evidence type="ECO:0000256" key="3">
    <source>
        <dbReference type="ARBA" id="ARBA00022676"/>
    </source>
</evidence>
<dbReference type="InterPro" id="IPR023031">
    <property type="entry name" value="OPRT"/>
</dbReference>
<dbReference type="GO" id="GO:0004588">
    <property type="term" value="F:orotate phosphoribosyltransferase activity"/>
    <property type="evidence" value="ECO:0007669"/>
    <property type="project" value="UniProtKB-UniRule"/>
</dbReference>
<evidence type="ECO:0000256" key="4">
    <source>
        <dbReference type="ARBA" id="ARBA00022679"/>
    </source>
</evidence>
<keyword evidence="3 6" id="KW-0328">Glycosyltransferase</keyword>
<dbReference type="STRING" id="1156395.DBT_0163"/>
<evidence type="ECO:0000256" key="1">
    <source>
        <dbReference type="ARBA" id="ARBA00004889"/>
    </source>
</evidence>
<dbReference type="UniPathway" id="UPA00070">
    <property type="reaction ID" value="UER00119"/>
</dbReference>
<dbReference type="PANTHER" id="PTHR19278:SF9">
    <property type="entry name" value="URIDINE 5'-MONOPHOSPHATE SYNTHASE"/>
    <property type="match status" value="1"/>
</dbReference>
<accession>A0A1B9F8W2</accession>
<dbReference type="HAMAP" id="MF_01208">
    <property type="entry name" value="PyrE"/>
    <property type="match status" value="1"/>
</dbReference>
<reference evidence="7 8" key="1">
    <citation type="submission" date="2016-06" db="EMBL/GenBank/DDBJ databases">
        <title>Respiratory ammonification of nitrate coupled to the oxidation of elemental sulfur in deep-sea autotrophic thermophilic bacteria.</title>
        <authorList>
            <person name="Slobodkina G.B."/>
            <person name="Mardanov A.V."/>
            <person name="Ravin N.V."/>
            <person name="Frolova A.A."/>
            <person name="Viryasiv M.B."/>
            <person name="Chernyh N.A."/>
            <person name="Bonch-Osmolovskaya E.A."/>
            <person name="Slobodkin A.I."/>
        </authorList>
    </citation>
    <scope>NUCLEOTIDE SEQUENCE [LARGE SCALE GENOMIC DNA]</scope>
    <source>
        <strain evidence="7 8">S69</strain>
    </source>
</reference>
<feature type="binding site" evidence="6">
    <location>
        <position position="165"/>
    </location>
    <ligand>
        <name>orotate</name>
        <dbReference type="ChEBI" id="CHEBI:30839"/>
    </ligand>
</feature>
<comment type="cofactor">
    <cofactor evidence="6">
        <name>Mg(2+)</name>
        <dbReference type="ChEBI" id="CHEBI:18420"/>
    </cofactor>
</comment>
<comment type="pathway">
    <text evidence="1 6">Pyrimidine metabolism; UMP biosynthesis via de novo pathway; UMP from orotate: step 1/2.</text>
</comment>
<evidence type="ECO:0000256" key="2">
    <source>
        <dbReference type="ARBA" id="ARBA00011971"/>
    </source>
</evidence>
<evidence type="ECO:0000313" key="8">
    <source>
        <dbReference type="Proteomes" id="UP000093080"/>
    </source>
</evidence>
<gene>
    <name evidence="6" type="primary">pyrE</name>
    <name evidence="7" type="ORF">DBT_0163</name>
</gene>
<protein>
    <recommendedName>
        <fullName evidence="2 6">Orotate phosphoribosyltransferase</fullName>
        <shortName evidence="6">OPRT</shortName>
        <shortName evidence="6">OPRTase</shortName>
        <ecNumber evidence="2 6">2.4.2.10</ecNumber>
    </recommendedName>
</protein>
<dbReference type="PANTHER" id="PTHR19278">
    <property type="entry name" value="OROTATE PHOSPHORIBOSYLTRANSFERASE"/>
    <property type="match status" value="1"/>
</dbReference>
<dbReference type="EC" id="2.4.2.10" evidence="2 6"/>
<evidence type="ECO:0000313" key="7">
    <source>
        <dbReference type="EMBL" id="OCC16346.1"/>
    </source>
</evidence>
<dbReference type="NCBIfam" id="TIGR00336">
    <property type="entry name" value="pyrE"/>
    <property type="match status" value="1"/>
</dbReference>
<dbReference type="PATRIC" id="fig|1156395.6.peg.161"/>
<dbReference type="EMBL" id="MAGO01000001">
    <property type="protein sequence ID" value="OCC16346.1"/>
    <property type="molecule type" value="Genomic_DNA"/>
</dbReference>
<feature type="binding site" evidence="6">
    <location>
        <position position="111"/>
    </location>
    <ligand>
        <name>5-phospho-alpha-D-ribose 1-diphosphate</name>
        <dbReference type="ChEBI" id="CHEBI:58017"/>
        <note>ligand shared between dimeric partners</note>
    </ligand>
</feature>
<feature type="binding site" description="in other chain" evidence="6">
    <location>
        <begin position="133"/>
        <end position="141"/>
    </location>
    <ligand>
        <name>5-phospho-alpha-D-ribose 1-diphosphate</name>
        <dbReference type="ChEBI" id="CHEBI:58017"/>
        <note>ligand shared between dimeric partners</note>
    </ligand>
</feature>
<dbReference type="GO" id="GO:0000287">
    <property type="term" value="F:magnesium ion binding"/>
    <property type="evidence" value="ECO:0007669"/>
    <property type="project" value="UniProtKB-UniRule"/>
</dbReference>
<dbReference type="SUPFAM" id="SSF53271">
    <property type="entry name" value="PRTase-like"/>
    <property type="match status" value="1"/>
</dbReference>
<feature type="binding site" evidence="6">
    <location>
        <position position="109"/>
    </location>
    <ligand>
        <name>5-phospho-alpha-D-ribose 1-diphosphate</name>
        <dbReference type="ChEBI" id="CHEBI:58017"/>
        <note>ligand shared between dimeric partners</note>
    </ligand>
</feature>
<dbReference type="AlphaFoldDB" id="A0A1B9F8W2"/>
<feature type="binding site" evidence="6">
    <location>
        <position position="105"/>
    </location>
    <ligand>
        <name>5-phospho-alpha-D-ribose 1-diphosphate</name>
        <dbReference type="ChEBI" id="CHEBI:58017"/>
        <note>ligand shared between dimeric partners</note>
    </ligand>
</feature>
<name>A0A1B9F8W2_9BACT</name>
<keyword evidence="5 6" id="KW-0665">Pyrimidine biosynthesis</keyword>
<keyword evidence="8" id="KW-1185">Reference proteome</keyword>
<dbReference type="InterPro" id="IPR000836">
    <property type="entry name" value="PRTase_dom"/>
</dbReference>
<comment type="subunit">
    <text evidence="6">Homodimer.</text>
</comment>
<comment type="catalytic activity">
    <reaction evidence="6">
        <text>orotidine 5'-phosphate + diphosphate = orotate + 5-phospho-alpha-D-ribose 1-diphosphate</text>
        <dbReference type="Rhea" id="RHEA:10380"/>
        <dbReference type="ChEBI" id="CHEBI:30839"/>
        <dbReference type="ChEBI" id="CHEBI:33019"/>
        <dbReference type="ChEBI" id="CHEBI:57538"/>
        <dbReference type="ChEBI" id="CHEBI:58017"/>
        <dbReference type="EC" id="2.4.2.10"/>
    </reaction>
</comment>
<dbReference type="GO" id="GO:0019856">
    <property type="term" value="P:pyrimidine nucleobase biosynthetic process"/>
    <property type="evidence" value="ECO:0007669"/>
    <property type="project" value="TreeGrafter"/>
</dbReference>
<keyword evidence="4 6" id="KW-0808">Transferase</keyword>
<dbReference type="RefSeq" id="WP_067615464.1">
    <property type="nucleotide sequence ID" value="NZ_MAGO01000001.1"/>
</dbReference>
<dbReference type="CDD" id="cd06223">
    <property type="entry name" value="PRTases_typeI"/>
    <property type="match status" value="1"/>
</dbReference>
<feature type="binding site" description="in other chain" evidence="6">
    <location>
        <position position="106"/>
    </location>
    <ligand>
        <name>5-phospho-alpha-D-ribose 1-diphosphate</name>
        <dbReference type="ChEBI" id="CHEBI:58017"/>
        <note>ligand shared between dimeric partners</note>
    </ligand>
</feature>
<dbReference type="Proteomes" id="UP000093080">
    <property type="component" value="Unassembled WGS sequence"/>
</dbReference>
<organism evidence="7 8">
    <name type="scientific">Dissulfuribacter thermophilus</name>
    <dbReference type="NCBI Taxonomy" id="1156395"/>
    <lineage>
        <taxon>Bacteria</taxon>
        <taxon>Pseudomonadati</taxon>
        <taxon>Thermodesulfobacteriota</taxon>
        <taxon>Dissulfuribacteria</taxon>
        <taxon>Dissulfuribacterales</taxon>
        <taxon>Dissulfuribacteraceae</taxon>
        <taxon>Dissulfuribacter</taxon>
    </lineage>
</organism>
<comment type="caution">
    <text evidence="7">The sequence shown here is derived from an EMBL/GenBank/DDBJ whole genome shotgun (WGS) entry which is preliminary data.</text>
</comment>
<keyword evidence="6" id="KW-0460">Magnesium</keyword>
<comment type="caution">
    <text evidence="6">Lacks conserved residue(s) required for the propagation of feature annotation.</text>
</comment>
<comment type="function">
    <text evidence="6">Catalyzes the transfer of a ribosyl phosphate group from 5-phosphoribose 1-diphosphate to orotate, leading to the formation of orotidine monophosphate (OMP).</text>
</comment>
<sequence length="192" mass="21055">MIKEDLSFDEKRKRLMEILKERSYREGDFTLTSGKKSPYYIDCKTTTLLPEGAYLTGMLFLEMLMNKGQKVEAVGGMTLGADPLVTSVSVLSFLKGFPLPALIIRKKPKGHGTSAWIEGTDNVPPGSKVALLEDVVTTGGTLLTSAKRLQDAGYLVTRVLCLVDREEGGKEALEASGFHLESIITRKELSEL</sequence>
<evidence type="ECO:0000256" key="5">
    <source>
        <dbReference type="ARBA" id="ARBA00022975"/>
    </source>
</evidence>
<evidence type="ECO:0000256" key="6">
    <source>
        <dbReference type="HAMAP-Rule" id="MF_01208"/>
    </source>
</evidence>